<keyword evidence="2" id="KW-1185">Reference proteome</keyword>
<dbReference type="AlphaFoldDB" id="A0A6B3LWB9"/>
<protein>
    <submittedName>
        <fullName evidence="1">Uncharacterized protein</fullName>
    </submittedName>
</protein>
<gene>
    <name evidence="1" type="ORF">GXP69_09255</name>
</gene>
<evidence type="ECO:0000313" key="1">
    <source>
        <dbReference type="EMBL" id="NEM97880.1"/>
    </source>
</evidence>
<evidence type="ECO:0000313" key="2">
    <source>
        <dbReference type="Proteomes" id="UP000474777"/>
    </source>
</evidence>
<dbReference type="Proteomes" id="UP000474777">
    <property type="component" value="Unassembled WGS sequence"/>
</dbReference>
<name>A0A6B3LWB9_9BACT</name>
<reference evidence="1 2" key="1">
    <citation type="submission" date="2020-02" db="EMBL/GenBank/DDBJ databases">
        <authorList>
            <person name="Kim M.K."/>
        </authorList>
    </citation>
    <scope>NUCLEOTIDE SEQUENCE [LARGE SCALE GENOMIC DNA]</scope>
    <source>
        <strain evidence="1 2">BT327</strain>
    </source>
</reference>
<comment type="caution">
    <text evidence="1">The sequence shown here is derived from an EMBL/GenBank/DDBJ whole genome shotgun (WGS) entry which is preliminary data.</text>
</comment>
<dbReference type="EMBL" id="JAAGWD010000003">
    <property type="protein sequence ID" value="NEM97880.1"/>
    <property type="molecule type" value="Genomic_DNA"/>
</dbReference>
<proteinExistence type="predicted"/>
<accession>A0A6B3LWB9</accession>
<sequence>MRTENYNPSILEVDFARAFHEMSSQLSNHITGGKVVEVKSYPHLDNPQLTYRIKDEEGDLHEIVVQIIQRPDHFIS</sequence>
<organism evidence="1 2">
    <name type="scientific">Pontibacter burrus</name>
    <dbReference type="NCBI Taxonomy" id="2704466"/>
    <lineage>
        <taxon>Bacteria</taxon>
        <taxon>Pseudomonadati</taxon>
        <taxon>Bacteroidota</taxon>
        <taxon>Cytophagia</taxon>
        <taxon>Cytophagales</taxon>
        <taxon>Hymenobacteraceae</taxon>
        <taxon>Pontibacter</taxon>
    </lineage>
</organism>
<dbReference type="RefSeq" id="WP_163914642.1">
    <property type="nucleotide sequence ID" value="NZ_JAAGWD010000003.1"/>
</dbReference>